<organism evidence="2 3">
    <name type="scientific">Lachnellula suecica</name>
    <dbReference type="NCBI Taxonomy" id="602035"/>
    <lineage>
        <taxon>Eukaryota</taxon>
        <taxon>Fungi</taxon>
        <taxon>Dikarya</taxon>
        <taxon>Ascomycota</taxon>
        <taxon>Pezizomycotina</taxon>
        <taxon>Leotiomycetes</taxon>
        <taxon>Helotiales</taxon>
        <taxon>Lachnaceae</taxon>
        <taxon>Lachnellula</taxon>
    </lineage>
</organism>
<keyword evidence="3" id="KW-1185">Reference proteome</keyword>
<dbReference type="Proteomes" id="UP000469558">
    <property type="component" value="Unassembled WGS sequence"/>
</dbReference>
<dbReference type="SUPFAM" id="SSF54593">
    <property type="entry name" value="Glyoxalase/Bleomycin resistance protein/Dihydroxybiphenyl dioxygenase"/>
    <property type="match status" value="1"/>
</dbReference>
<dbReference type="InterPro" id="IPR029068">
    <property type="entry name" value="Glyas_Bleomycin-R_OHBP_Dase"/>
</dbReference>
<gene>
    <name evidence="2" type="ORF">LSUE1_G007097</name>
</gene>
<dbReference type="PANTHER" id="PTHR35006:SF2">
    <property type="entry name" value="GLYOXALASE FAMILY PROTEIN (AFU_ORTHOLOGUE AFUA_5G14830)"/>
    <property type="match status" value="1"/>
</dbReference>
<evidence type="ECO:0000313" key="2">
    <source>
        <dbReference type="EMBL" id="TVY71504.1"/>
    </source>
</evidence>
<dbReference type="OrthoDB" id="10249419at2759"/>
<sequence>MPLDHFNIAVPQGKLEDIITFLTTSFEPLGLKEIARPVPTVVGFGEKTPYFWLNVADLKEVDSKSHEAVLKSQHIAFTAATTEEVRQVHAAALKAGATCNGPPGIRAYYHPGYYAAFVVNPVLGINFEVICHDDASR</sequence>
<dbReference type="InterPro" id="IPR037523">
    <property type="entry name" value="VOC_core"/>
</dbReference>
<protein>
    <recommendedName>
        <fullName evidence="1">VOC domain-containing protein</fullName>
    </recommendedName>
</protein>
<accession>A0A8T9BZA9</accession>
<evidence type="ECO:0000259" key="1">
    <source>
        <dbReference type="PROSITE" id="PS51819"/>
    </source>
</evidence>
<name>A0A8T9BZA9_9HELO</name>
<reference evidence="2 3" key="1">
    <citation type="submission" date="2018-05" db="EMBL/GenBank/DDBJ databases">
        <title>Genome sequencing and assembly of the regulated plant pathogen Lachnellula willkommii and related sister species for the development of diagnostic species identification markers.</title>
        <authorList>
            <person name="Giroux E."/>
            <person name="Bilodeau G."/>
        </authorList>
    </citation>
    <scope>NUCLEOTIDE SEQUENCE [LARGE SCALE GENOMIC DNA]</scope>
    <source>
        <strain evidence="2 3">CBS 268.59</strain>
    </source>
</reference>
<dbReference type="Gene3D" id="3.10.180.10">
    <property type="entry name" value="2,3-Dihydroxybiphenyl 1,2-Dioxygenase, domain 1"/>
    <property type="match status" value="1"/>
</dbReference>
<dbReference type="EMBL" id="QGMK01001202">
    <property type="protein sequence ID" value="TVY71504.1"/>
    <property type="molecule type" value="Genomic_DNA"/>
</dbReference>
<evidence type="ECO:0000313" key="3">
    <source>
        <dbReference type="Proteomes" id="UP000469558"/>
    </source>
</evidence>
<feature type="domain" description="VOC" evidence="1">
    <location>
        <begin position="2"/>
        <end position="132"/>
    </location>
</feature>
<comment type="caution">
    <text evidence="2">The sequence shown here is derived from an EMBL/GenBank/DDBJ whole genome shotgun (WGS) entry which is preliminary data.</text>
</comment>
<proteinExistence type="predicted"/>
<dbReference type="PROSITE" id="PS51819">
    <property type="entry name" value="VOC"/>
    <property type="match status" value="1"/>
</dbReference>
<dbReference type="PANTHER" id="PTHR35006">
    <property type="entry name" value="GLYOXALASE FAMILY PROTEIN (AFU_ORTHOLOGUE AFUA_5G14830)"/>
    <property type="match status" value="1"/>
</dbReference>
<dbReference type="AlphaFoldDB" id="A0A8T9BZA9"/>